<reference evidence="2" key="1">
    <citation type="submission" date="2022-11" db="UniProtKB">
        <authorList>
            <consortium name="WormBaseParasite"/>
        </authorList>
    </citation>
    <scope>IDENTIFICATION</scope>
</reference>
<organism evidence="1 2">
    <name type="scientific">Romanomermis culicivorax</name>
    <name type="common">Nematode worm</name>
    <dbReference type="NCBI Taxonomy" id="13658"/>
    <lineage>
        <taxon>Eukaryota</taxon>
        <taxon>Metazoa</taxon>
        <taxon>Ecdysozoa</taxon>
        <taxon>Nematoda</taxon>
        <taxon>Enoplea</taxon>
        <taxon>Dorylaimia</taxon>
        <taxon>Mermithida</taxon>
        <taxon>Mermithoidea</taxon>
        <taxon>Mermithidae</taxon>
        <taxon>Romanomermis</taxon>
    </lineage>
</organism>
<evidence type="ECO:0000313" key="1">
    <source>
        <dbReference type="Proteomes" id="UP000887565"/>
    </source>
</evidence>
<name>A0A915IU65_ROMCU</name>
<dbReference type="AlphaFoldDB" id="A0A915IU65"/>
<proteinExistence type="predicted"/>
<sequence length="161" mass="18296">MAKEGMTKPGQSHKKFCSLCCDEFFDLSTSDNSSTYDSKSSLRKSKGSRASRICTTILLRSKTRQSCRQISIFRSNGTFLFGVHFGRDAHQFIRTTGRGVHDRYVGSFGRKLRTGQLSFGQKFVQIILFRNAEHSRLLIVLLIIDDYNSIDVDFLTGFLSF</sequence>
<evidence type="ECO:0000313" key="2">
    <source>
        <dbReference type="WBParaSite" id="nRc.2.0.1.t16919-RA"/>
    </source>
</evidence>
<keyword evidence="1" id="KW-1185">Reference proteome</keyword>
<protein>
    <submittedName>
        <fullName evidence="2">Uncharacterized protein</fullName>
    </submittedName>
</protein>
<accession>A0A915IU65</accession>
<dbReference type="WBParaSite" id="nRc.2.0.1.t16919-RA">
    <property type="protein sequence ID" value="nRc.2.0.1.t16919-RA"/>
    <property type="gene ID" value="nRc.2.0.1.g16919"/>
</dbReference>
<dbReference type="Proteomes" id="UP000887565">
    <property type="component" value="Unplaced"/>
</dbReference>